<reference evidence="1" key="1">
    <citation type="submission" date="2023-04" db="EMBL/GenBank/DDBJ databases">
        <authorList>
            <person name="Vijverberg K."/>
            <person name="Xiong W."/>
            <person name="Schranz E."/>
        </authorList>
    </citation>
    <scope>NUCLEOTIDE SEQUENCE</scope>
</reference>
<proteinExistence type="predicted"/>
<organism evidence="1 2">
    <name type="scientific">Lactuca saligna</name>
    <name type="common">Willowleaf lettuce</name>
    <dbReference type="NCBI Taxonomy" id="75948"/>
    <lineage>
        <taxon>Eukaryota</taxon>
        <taxon>Viridiplantae</taxon>
        <taxon>Streptophyta</taxon>
        <taxon>Embryophyta</taxon>
        <taxon>Tracheophyta</taxon>
        <taxon>Spermatophyta</taxon>
        <taxon>Magnoliopsida</taxon>
        <taxon>eudicotyledons</taxon>
        <taxon>Gunneridae</taxon>
        <taxon>Pentapetalae</taxon>
        <taxon>asterids</taxon>
        <taxon>campanulids</taxon>
        <taxon>Asterales</taxon>
        <taxon>Asteraceae</taxon>
        <taxon>Cichorioideae</taxon>
        <taxon>Cichorieae</taxon>
        <taxon>Lactucinae</taxon>
        <taxon>Lactuca</taxon>
    </lineage>
</organism>
<gene>
    <name evidence="1" type="ORF">LSALG_LOCUS9712</name>
</gene>
<keyword evidence="2" id="KW-1185">Reference proteome</keyword>
<dbReference type="EMBL" id="OX465077">
    <property type="protein sequence ID" value="CAI9269329.1"/>
    <property type="molecule type" value="Genomic_DNA"/>
</dbReference>
<dbReference type="AlphaFoldDB" id="A0AA35V2Q4"/>
<protein>
    <submittedName>
        <fullName evidence="1">Uncharacterized protein</fullName>
    </submittedName>
</protein>
<dbReference type="Proteomes" id="UP001177003">
    <property type="component" value="Chromosome 1"/>
</dbReference>
<name>A0AA35V2Q4_LACSI</name>
<evidence type="ECO:0000313" key="1">
    <source>
        <dbReference type="EMBL" id="CAI9269329.1"/>
    </source>
</evidence>
<sequence length="114" mass="12693">MLSNPRQRNRPMLKFVLSRQIQVPASPPPSLVVLEIDDGRRKREGEGDEVFSHQPCVMLLKSPEMQLISDATASSLLIHPLHIIAASGLLVFLLADPDIEAQVRKTGETNLHHQ</sequence>
<accession>A0AA35V2Q4</accession>
<evidence type="ECO:0000313" key="2">
    <source>
        <dbReference type="Proteomes" id="UP001177003"/>
    </source>
</evidence>